<sequence length="166" mass="18463">MIAAAIALLAGQAVAQTPQPSACEAPEHRQFDFWIGEWEVFDRTTGERAGHSLIERLYGGCVLRENWSSEGFEGGSLNAFWSGDGQWHQTWMDQAGAVRHFVGGLEGGRMTMTARQPVTTAQGGVRLVRLTFTANPDGTVRQHSDFSDDGGATWRLRYDFEYRPLR</sequence>
<proteinExistence type="predicted"/>
<accession>A0ABT8SPG6</accession>
<name>A0ABT8SPG6_9CAUL</name>
<protein>
    <recommendedName>
        <fullName evidence="4">DUF1579 domain-containing protein</fullName>
    </recommendedName>
</protein>
<evidence type="ECO:0008006" key="4">
    <source>
        <dbReference type="Google" id="ProtNLM"/>
    </source>
</evidence>
<gene>
    <name evidence="2" type="ORF">Q0812_13590</name>
</gene>
<dbReference type="Proteomes" id="UP001169063">
    <property type="component" value="Unassembled WGS sequence"/>
</dbReference>
<evidence type="ECO:0000313" key="3">
    <source>
        <dbReference type="Proteomes" id="UP001169063"/>
    </source>
</evidence>
<feature type="chain" id="PRO_5046588054" description="DUF1579 domain-containing protein" evidence="1">
    <location>
        <begin position="16"/>
        <end position="166"/>
    </location>
</feature>
<evidence type="ECO:0000313" key="2">
    <source>
        <dbReference type="EMBL" id="MDO1560462.1"/>
    </source>
</evidence>
<organism evidence="2 3">
    <name type="scientific">Peiella sedimenti</name>
    <dbReference type="NCBI Taxonomy" id="3061083"/>
    <lineage>
        <taxon>Bacteria</taxon>
        <taxon>Pseudomonadati</taxon>
        <taxon>Pseudomonadota</taxon>
        <taxon>Alphaproteobacteria</taxon>
        <taxon>Caulobacterales</taxon>
        <taxon>Caulobacteraceae</taxon>
        <taxon>Peiella</taxon>
    </lineage>
</organism>
<reference evidence="2" key="1">
    <citation type="submission" date="2023-07" db="EMBL/GenBank/DDBJ databases">
        <title>Brevundimonas soil sp. nov., isolated from the soil of chemical plant.</title>
        <authorList>
            <person name="Wu N."/>
        </authorList>
    </citation>
    <scope>NUCLEOTIDE SEQUENCE</scope>
    <source>
        <strain evidence="2">XZ-24</strain>
    </source>
</reference>
<keyword evidence="1" id="KW-0732">Signal</keyword>
<feature type="signal peptide" evidence="1">
    <location>
        <begin position="1"/>
        <end position="15"/>
    </location>
</feature>
<comment type="caution">
    <text evidence="2">The sequence shown here is derived from an EMBL/GenBank/DDBJ whole genome shotgun (WGS) entry which is preliminary data.</text>
</comment>
<keyword evidence="3" id="KW-1185">Reference proteome</keyword>
<dbReference type="RefSeq" id="WP_302110893.1">
    <property type="nucleotide sequence ID" value="NZ_JAUKTR010000006.1"/>
</dbReference>
<dbReference type="EMBL" id="JAUKTR010000006">
    <property type="protein sequence ID" value="MDO1560462.1"/>
    <property type="molecule type" value="Genomic_DNA"/>
</dbReference>
<evidence type="ECO:0000256" key="1">
    <source>
        <dbReference type="SAM" id="SignalP"/>
    </source>
</evidence>